<dbReference type="PANTHER" id="PTHR30330">
    <property type="entry name" value="AGSS FAMILY TRANSPORTER, SODIUM-ALANINE"/>
    <property type="match status" value="1"/>
</dbReference>
<reference evidence="9" key="1">
    <citation type="submission" date="2016-08" db="EMBL/GenBank/DDBJ databases">
        <title>Complete genome of Cloacibacillus porcorum.</title>
        <authorList>
            <person name="Looft T."/>
            <person name="Bayles D.O."/>
            <person name="Alt D.P."/>
        </authorList>
    </citation>
    <scope>NUCLEOTIDE SEQUENCE [LARGE SCALE GENOMIC DNA]</scope>
    <source>
        <strain evidence="9">CL-84</strain>
    </source>
</reference>
<dbReference type="KEGG" id="cpor:BED41_14245"/>
<evidence type="ECO:0000256" key="3">
    <source>
        <dbReference type="ARBA" id="ARBA00022448"/>
    </source>
</evidence>
<dbReference type="OrthoDB" id="9804874at2"/>
<keyword evidence="6 8" id="KW-1133">Transmembrane helix</keyword>
<evidence type="ECO:0000256" key="4">
    <source>
        <dbReference type="ARBA" id="ARBA00022475"/>
    </source>
</evidence>
<keyword evidence="7 8" id="KW-0472">Membrane</keyword>
<feature type="transmembrane region" description="Helical" evidence="8">
    <location>
        <begin position="99"/>
        <end position="122"/>
    </location>
</feature>
<feature type="transmembrane region" description="Helical" evidence="8">
    <location>
        <begin position="384"/>
        <end position="406"/>
    </location>
</feature>
<keyword evidence="8" id="KW-0769">Symport</keyword>
<evidence type="ECO:0000256" key="8">
    <source>
        <dbReference type="RuleBase" id="RU363064"/>
    </source>
</evidence>
<sequence>MEQIISAVTAVSNWLWGYPMLVLIVGGGIFLTVRLGFFQFVYFPYIMRQTFGSMLKKIDGEGSVSPFAAATTALASTIGASNIIGVPVAIAFGGPGAVLWMWATALIGSATKFTEVVLGLYYREKNSEGYYVGGPMYYLSKGLKNKRLGSSMAFTYAFGTMVVIFFSVAAQSVSATQTVEVLGVAPWLAGVSLMLLVGVVVFGGITRIASVTEKLVPFMAVLYILGSLGVIAANAAQIPAVFVLIFKSAFSGSAAAGGFAGAGIAAAMRWGIARGTYSSEAGMGSAPIAHSAATTDHAVRQGFWGIFEVTVSAIIICTMTALVVLTSGVWTKVGTANAAAMPSIAFQSVLGERFGGGVVSVCMLLFVLSTVIVIIYYGEKQAEYLFGTFFSKLVKFGYIAAIFLGAVGGLEFIFQFLDFVLGITVIPNIVGLLMMSGKAVELKKEFFSDPRYYLKDTAKCQHEEAKILIGNEE</sequence>
<keyword evidence="10" id="KW-1185">Reference proteome</keyword>
<comment type="subcellular location">
    <subcellularLocation>
        <location evidence="1 8">Cell membrane</location>
        <topology evidence="1 8">Multi-pass membrane protein</topology>
    </subcellularLocation>
</comment>
<keyword evidence="5 8" id="KW-0812">Transmembrane</keyword>
<dbReference type="PRINTS" id="PR00175">
    <property type="entry name" value="NAALASMPORT"/>
</dbReference>
<organism evidence="9 10">
    <name type="scientific">Cloacibacillus porcorum</name>
    <dbReference type="NCBI Taxonomy" id="1197717"/>
    <lineage>
        <taxon>Bacteria</taxon>
        <taxon>Thermotogati</taxon>
        <taxon>Synergistota</taxon>
        <taxon>Synergistia</taxon>
        <taxon>Synergistales</taxon>
        <taxon>Synergistaceae</taxon>
        <taxon>Cloacibacillus</taxon>
    </lineage>
</organism>
<evidence type="ECO:0000256" key="1">
    <source>
        <dbReference type="ARBA" id="ARBA00004651"/>
    </source>
</evidence>
<accession>A0A1B2I895</accession>
<evidence type="ECO:0000256" key="2">
    <source>
        <dbReference type="ARBA" id="ARBA00009261"/>
    </source>
</evidence>
<evidence type="ECO:0000313" key="10">
    <source>
        <dbReference type="Proteomes" id="UP000093044"/>
    </source>
</evidence>
<dbReference type="GO" id="GO:0005283">
    <property type="term" value="F:amino acid:sodium symporter activity"/>
    <property type="evidence" value="ECO:0007669"/>
    <property type="project" value="InterPro"/>
</dbReference>
<feature type="transmembrane region" description="Helical" evidence="8">
    <location>
        <begin position="153"/>
        <end position="173"/>
    </location>
</feature>
<proteinExistence type="inferred from homology"/>
<keyword evidence="4 8" id="KW-1003">Cell membrane</keyword>
<evidence type="ECO:0000256" key="5">
    <source>
        <dbReference type="ARBA" id="ARBA00022692"/>
    </source>
</evidence>
<dbReference type="NCBIfam" id="TIGR00835">
    <property type="entry name" value="agcS"/>
    <property type="match status" value="1"/>
</dbReference>
<dbReference type="STRING" id="1197717.BED41_14245"/>
<dbReference type="Pfam" id="PF01235">
    <property type="entry name" value="Na_Ala_symp"/>
    <property type="match status" value="1"/>
</dbReference>
<feature type="transmembrane region" description="Helical" evidence="8">
    <location>
        <begin position="185"/>
        <end position="209"/>
    </location>
</feature>
<dbReference type="GeneID" id="83059006"/>
<protein>
    <submittedName>
        <fullName evidence="9">Amino acid carrier protein</fullName>
    </submittedName>
</protein>
<dbReference type="GO" id="GO:0005886">
    <property type="term" value="C:plasma membrane"/>
    <property type="evidence" value="ECO:0007669"/>
    <property type="project" value="UniProtKB-SubCell"/>
</dbReference>
<feature type="transmembrane region" description="Helical" evidence="8">
    <location>
        <begin position="412"/>
        <end position="434"/>
    </location>
</feature>
<feature type="transmembrane region" description="Helical" evidence="8">
    <location>
        <begin position="67"/>
        <end position="93"/>
    </location>
</feature>
<feature type="transmembrane region" description="Helical" evidence="8">
    <location>
        <begin position="354"/>
        <end position="377"/>
    </location>
</feature>
<dbReference type="RefSeq" id="WP_066747779.1">
    <property type="nucleotide sequence ID" value="NZ_CP016757.1"/>
</dbReference>
<feature type="transmembrane region" description="Helical" evidence="8">
    <location>
        <begin position="303"/>
        <end position="325"/>
    </location>
</feature>
<evidence type="ECO:0000256" key="7">
    <source>
        <dbReference type="ARBA" id="ARBA00023136"/>
    </source>
</evidence>
<feature type="transmembrane region" description="Helical" evidence="8">
    <location>
        <begin position="20"/>
        <end position="46"/>
    </location>
</feature>
<dbReference type="EMBL" id="CP016757">
    <property type="protein sequence ID" value="ANZ46157.1"/>
    <property type="molecule type" value="Genomic_DNA"/>
</dbReference>
<feature type="transmembrane region" description="Helical" evidence="8">
    <location>
        <begin position="252"/>
        <end position="272"/>
    </location>
</feature>
<evidence type="ECO:0000313" key="9">
    <source>
        <dbReference type="EMBL" id="ANZ46157.1"/>
    </source>
</evidence>
<dbReference type="InterPro" id="IPR001463">
    <property type="entry name" value="Na/Ala_symport"/>
</dbReference>
<comment type="similarity">
    <text evidence="2 8">Belongs to the alanine or glycine:cation symporter (AGCS) (TC 2.A.25) family.</text>
</comment>
<dbReference type="AlphaFoldDB" id="A0A1B2I895"/>
<gene>
    <name evidence="9" type="ORF">BED41_14245</name>
</gene>
<dbReference type="Gene3D" id="1.20.1740.10">
    <property type="entry name" value="Amino acid/polyamine transporter I"/>
    <property type="match status" value="1"/>
</dbReference>
<name>A0A1B2I895_9BACT</name>
<dbReference type="PANTHER" id="PTHR30330:SF3">
    <property type="entry name" value="TRANSCRIPTIONAL REGULATOR, LRP FAMILY"/>
    <property type="match status" value="1"/>
</dbReference>
<feature type="transmembrane region" description="Helical" evidence="8">
    <location>
        <begin position="221"/>
        <end position="246"/>
    </location>
</feature>
<evidence type="ECO:0000256" key="6">
    <source>
        <dbReference type="ARBA" id="ARBA00022989"/>
    </source>
</evidence>
<dbReference type="Proteomes" id="UP000093044">
    <property type="component" value="Chromosome"/>
</dbReference>
<keyword evidence="3 8" id="KW-0813">Transport</keyword>